<accession>A0A518ATJ1</accession>
<dbReference type="OrthoDB" id="9801008at2"/>
<name>A0A518ATJ1_9BACT</name>
<feature type="domain" description="HTH cro/C1-type" evidence="1">
    <location>
        <begin position="20"/>
        <end position="44"/>
    </location>
</feature>
<dbReference type="InterPro" id="IPR010982">
    <property type="entry name" value="Lambda_DNA-bd_dom_sf"/>
</dbReference>
<dbReference type="InterPro" id="IPR001387">
    <property type="entry name" value="Cro/C1-type_HTH"/>
</dbReference>
<gene>
    <name evidence="2" type="ORF">Pan181_42510</name>
</gene>
<dbReference type="RefSeq" id="WP_145249533.1">
    <property type="nucleotide sequence ID" value="NZ_CP036278.1"/>
</dbReference>
<dbReference type="AlphaFoldDB" id="A0A518ATJ1"/>
<dbReference type="KEGG" id="amuc:Pan181_42510"/>
<reference evidence="2 3" key="1">
    <citation type="submission" date="2019-02" db="EMBL/GenBank/DDBJ databases">
        <title>Deep-cultivation of Planctomycetes and their phenomic and genomic characterization uncovers novel biology.</title>
        <authorList>
            <person name="Wiegand S."/>
            <person name="Jogler M."/>
            <person name="Boedeker C."/>
            <person name="Pinto D."/>
            <person name="Vollmers J."/>
            <person name="Rivas-Marin E."/>
            <person name="Kohn T."/>
            <person name="Peeters S.H."/>
            <person name="Heuer A."/>
            <person name="Rast P."/>
            <person name="Oberbeckmann S."/>
            <person name="Bunk B."/>
            <person name="Jeske O."/>
            <person name="Meyerdierks A."/>
            <person name="Storesund J.E."/>
            <person name="Kallscheuer N."/>
            <person name="Luecker S."/>
            <person name="Lage O.M."/>
            <person name="Pohl T."/>
            <person name="Merkel B.J."/>
            <person name="Hornburger P."/>
            <person name="Mueller R.-W."/>
            <person name="Bruemmer F."/>
            <person name="Labrenz M."/>
            <person name="Spormann A.M."/>
            <person name="Op den Camp H."/>
            <person name="Overmann J."/>
            <person name="Amann R."/>
            <person name="Jetten M.S.M."/>
            <person name="Mascher T."/>
            <person name="Medema M.H."/>
            <person name="Devos D.P."/>
            <person name="Kaster A.-K."/>
            <person name="Ovreas L."/>
            <person name="Rohde M."/>
            <person name="Galperin M.Y."/>
            <person name="Jogler C."/>
        </authorList>
    </citation>
    <scope>NUCLEOTIDE SEQUENCE [LARGE SCALE GENOMIC DNA]</scope>
    <source>
        <strain evidence="2 3">Pan181</strain>
    </source>
</reference>
<sequence>MSKAGMNLIEFITSNTAYNQADLARALNVSRAQISRWKAGEAIPRNRETELLEIGGLFSTVCTDWAMFARTEANAENWYIYFTDILSGSEWGWALKDLYRDSPDKYSSHVIRTLLKLGADIPFAAPSARELDGENVESTPLASALYGLFDAWAQIHDWVYLAFDTDDCGDQFDLFEISNELEWLTFDLGVLSVDIDCLRGIGIKEKELDEFHRKTVDTIEVRLHQFCLLRTQNGYPIKHDYFNLLDLSPIELAEQAFMRNRDGKNRIMNYLSYGEQMCISRLDYSVHLLSRIDEKLDVLLKVR</sequence>
<dbReference type="GO" id="GO:0003677">
    <property type="term" value="F:DNA binding"/>
    <property type="evidence" value="ECO:0007669"/>
    <property type="project" value="InterPro"/>
</dbReference>
<dbReference type="EMBL" id="CP036278">
    <property type="protein sequence ID" value="QDU58026.1"/>
    <property type="molecule type" value="Genomic_DNA"/>
</dbReference>
<keyword evidence="3" id="KW-1185">Reference proteome</keyword>
<protein>
    <recommendedName>
        <fullName evidence="1">HTH cro/C1-type domain-containing protein</fullName>
    </recommendedName>
</protein>
<evidence type="ECO:0000259" key="1">
    <source>
        <dbReference type="PROSITE" id="PS50943"/>
    </source>
</evidence>
<evidence type="ECO:0000313" key="3">
    <source>
        <dbReference type="Proteomes" id="UP000315750"/>
    </source>
</evidence>
<evidence type="ECO:0000313" key="2">
    <source>
        <dbReference type="EMBL" id="QDU58026.1"/>
    </source>
</evidence>
<dbReference type="CDD" id="cd00093">
    <property type="entry name" value="HTH_XRE"/>
    <property type="match status" value="1"/>
</dbReference>
<dbReference type="Gene3D" id="1.10.260.40">
    <property type="entry name" value="lambda repressor-like DNA-binding domains"/>
    <property type="match status" value="1"/>
</dbReference>
<proteinExistence type="predicted"/>
<dbReference type="PROSITE" id="PS50943">
    <property type="entry name" value="HTH_CROC1"/>
    <property type="match status" value="1"/>
</dbReference>
<organism evidence="2 3">
    <name type="scientific">Aeoliella mucimassa</name>
    <dbReference type="NCBI Taxonomy" id="2527972"/>
    <lineage>
        <taxon>Bacteria</taxon>
        <taxon>Pseudomonadati</taxon>
        <taxon>Planctomycetota</taxon>
        <taxon>Planctomycetia</taxon>
        <taxon>Pirellulales</taxon>
        <taxon>Lacipirellulaceae</taxon>
        <taxon>Aeoliella</taxon>
    </lineage>
</organism>
<dbReference type="Proteomes" id="UP000315750">
    <property type="component" value="Chromosome"/>
</dbReference>